<reference evidence="1 3" key="1">
    <citation type="journal article" date="2024" name="G3 (Bethesda)">
        <title>Genome assembly of Hibiscus sabdariffa L. provides insights into metabolisms of medicinal natural products.</title>
        <authorList>
            <person name="Kim T."/>
        </authorList>
    </citation>
    <scope>NUCLEOTIDE SEQUENCE [LARGE SCALE GENOMIC DNA]</scope>
    <source>
        <strain evidence="1">TK-2024</strain>
        <tissue evidence="1">Old leaves</tissue>
    </source>
</reference>
<proteinExistence type="predicted"/>
<dbReference type="EMBL" id="JBBPBM010000003">
    <property type="protein sequence ID" value="KAK8593779.1"/>
    <property type="molecule type" value="Genomic_DNA"/>
</dbReference>
<dbReference type="EMBL" id="JBBPBM010000003">
    <property type="protein sequence ID" value="KAK8593776.1"/>
    <property type="molecule type" value="Genomic_DNA"/>
</dbReference>
<organism evidence="1 3">
    <name type="scientific">Hibiscus sabdariffa</name>
    <name type="common">roselle</name>
    <dbReference type="NCBI Taxonomy" id="183260"/>
    <lineage>
        <taxon>Eukaryota</taxon>
        <taxon>Viridiplantae</taxon>
        <taxon>Streptophyta</taxon>
        <taxon>Embryophyta</taxon>
        <taxon>Tracheophyta</taxon>
        <taxon>Spermatophyta</taxon>
        <taxon>Magnoliopsida</taxon>
        <taxon>eudicotyledons</taxon>
        <taxon>Gunneridae</taxon>
        <taxon>Pentapetalae</taxon>
        <taxon>rosids</taxon>
        <taxon>malvids</taxon>
        <taxon>Malvales</taxon>
        <taxon>Malvaceae</taxon>
        <taxon>Malvoideae</taxon>
        <taxon>Hibiscus</taxon>
    </lineage>
</organism>
<name>A0ABR2G3W9_9ROSI</name>
<protein>
    <submittedName>
        <fullName evidence="1">Uncharacterized protein</fullName>
    </submittedName>
</protein>
<evidence type="ECO:0000313" key="3">
    <source>
        <dbReference type="Proteomes" id="UP001472677"/>
    </source>
</evidence>
<gene>
    <name evidence="1" type="ORF">V6N12_045850</name>
    <name evidence="2" type="ORF">V6N12_045853</name>
</gene>
<dbReference type="Proteomes" id="UP001472677">
    <property type="component" value="Unassembled WGS sequence"/>
</dbReference>
<keyword evidence="3" id="KW-1185">Reference proteome</keyword>
<sequence>MMSHMLRSYVEKESSKGVLTEACEFWRLTDSEGELLIPKACRLRRLASSGGFRQHLHGFSSQPICLKMAYGGVLLYCSDEHISSHIDE</sequence>
<evidence type="ECO:0000313" key="1">
    <source>
        <dbReference type="EMBL" id="KAK8593776.1"/>
    </source>
</evidence>
<comment type="caution">
    <text evidence="1">The sequence shown here is derived from an EMBL/GenBank/DDBJ whole genome shotgun (WGS) entry which is preliminary data.</text>
</comment>
<evidence type="ECO:0000313" key="2">
    <source>
        <dbReference type="EMBL" id="KAK8593779.1"/>
    </source>
</evidence>
<accession>A0ABR2G3W9</accession>